<keyword evidence="2" id="KW-0489">Methyltransferase</keyword>
<dbReference type="Pfam" id="PF08241">
    <property type="entry name" value="Methyltransf_11"/>
    <property type="match status" value="1"/>
</dbReference>
<keyword evidence="3" id="KW-1185">Reference proteome</keyword>
<dbReference type="PANTHER" id="PTHR42912">
    <property type="entry name" value="METHYLTRANSFERASE"/>
    <property type="match status" value="1"/>
</dbReference>
<dbReference type="Proteomes" id="UP000183471">
    <property type="component" value="Unassembled WGS sequence"/>
</dbReference>
<sequence length="198" mass="21570">MSLRHSYTIIAPLYDALLETAGTGVRAASLGQLPQQGDLNVLISGIGSGLDLPYLPSCHRYTGLDLTAAMLRRAKSRTGSLRMNLIQGNSMSLPFGDGYFDHVVLHLILAIVPDASACLRESARVLKPGGSVLILDKFLKPGETAWIRRTLNLLSQHIVTRLDVVFEEVLAGVPELKVEADMPVLAGGWFRNIRLIKN</sequence>
<dbReference type="InterPro" id="IPR013216">
    <property type="entry name" value="Methyltransf_11"/>
</dbReference>
<dbReference type="Gene3D" id="3.40.50.150">
    <property type="entry name" value="Vaccinia Virus protein VP39"/>
    <property type="match status" value="1"/>
</dbReference>
<name>A0ABY0T889_9PROT</name>
<dbReference type="SUPFAM" id="SSF53335">
    <property type="entry name" value="S-adenosyl-L-methionine-dependent methyltransferases"/>
    <property type="match status" value="1"/>
</dbReference>
<organism evidence="2 3">
    <name type="scientific">Nitrosospira multiformis</name>
    <dbReference type="NCBI Taxonomy" id="1231"/>
    <lineage>
        <taxon>Bacteria</taxon>
        <taxon>Pseudomonadati</taxon>
        <taxon>Pseudomonadota</taxon>
        <taxon>Betaproteobacteria</taxon>
        <taxon>Nitrosomonadales</taxon>
        <taxon>Nitrosomonadaceae</taxon>
        <taxon>Nitrosospira</taxon>
    </lineage>
</organism>
<comment type="caution">
    <text evidence="2">The sequence shown here is derived from an EMBL/GenBank/DDBJ whole genome shotgun (WGS) entry which is preliminary data.</text>
</comment>
<protein>
    <submittedName>
        <fullName evidence="2">Methyltransferase domain-containing protein</fullName>
    </submittedName>
</protein>
<dbReference type="EMBL" id="FNKY01000001">
    <property type="protein sequence ID" value="SDQ42548.1"/>
    <property type="molecule type" value="Genomic_DNA"/>
</dbReference>
<dbReference type="CDD" id="cd02440">
    <property type="entry name" value="AdoMet_MTases"/>
    <property type="match status" value="1"/>
</dbReference>
<dbReference type="InterPro" id="IPR050508">
    <property type="entry name" value="Methyltransf_Superfamily"/>
</dbReference>
<evidence type="ECO:0000259" key="1">
    <source>
        <dbReference type="Pfam" id="PF08241"/>
    </source>
</evidence>
<keyword evidence="2" id="KW-0808">Transferase</keyword>
<accession>A0ABY0T889</accession>
<dbReference type="RefSeq" id="WP_074630903.1">
    <property type="nucleotide sequence ID" value="NZ_FNKY01000001.1"/>
</dbReference>
<evidence type="ECO:0000313" key="3">
    <source>
        <dbReference type="Proteomes" id="UP000183471"/>
    </source>
</evidence>
<gene>
    <name evidence="2" type="ORF">SAMN05216402_0804</name>
</gene>
<proteinExistence type="predicted"/>
<feature type="domain" description="Methyltransferase type 11" evidence="1">
    <location>
        <begin position="45"/>
        <end position="134"/>
    </location>
</feature>
<dbReference type="GO" id="GO:0032259">
    <property type="term" value="P:methylation"/>
    <property type="evidence" value="ECO:0007669"/>
    <property type="project" value="UniProtKB-KW"/>
</dbReference>
<dbReference type="GO" id="GO:0008168">
    <property type="term" value="F:methyltransferase activity"/>
    <property type="evidence" value="ECO:0007669"/>
    <property type="project" value="UniProtKB-KW"/>
</dbReference>
<dbReference type="InterPro" id="IPR029063">
    <property type="entry name" value="SAM-dependent_MTases_sf"/>
</dbReference>
<evidence type="ECO:0000313" key="2">
    <source>
        <dbReference type="EMBL" id="SDQ42548.1"/>
    </source>
</evidence>
<reference evidence="2 3" key="1">
    <citation type="submission" date="2016-10" db="EMBL/GenBank/DDBJ databases">
        <authorList>
            <person name="Varghese N."/>
            <person name="Submissions S."/>
        </authorList>
    </citation>
    <scope>NUCLEOTIDE SEQUENCE [LARGE SCALE GENOMIC DNA]</scope>
    <source>
        <strain evidence="2 3">Nl1</strain>
    </source>
</reference>